<organism evidence="3 4">
    <name type="scientific">Neolewinella xylanilytica</name>
    <dbReference type="NCBI Taxonomy" id="1514080"/>
    <lineage>
        <taxon>Bacteria</taxon>
        <taxon>Pseudomonadati</taxon>
        <taxon>Bacteroidota</taxon>
        <taxon>Saprospiria</taxon>
        <taxon>Saprospirales</taxon>
        <taxon>Lewinellaceae</taxon>
        <taxon>Neolewinella</taxon>
    </lineage>
</organism>
<dbReference type="EMBL" id="PTJC01000006">
    <property type="protein sequence ID" value="PPK86677.1"/>
    <property type="molecule type" value="Genomic_DNA"/>
</dbReference>
<reference evidence="3 4" key="1">
    <citation type="submission" date="2018-02" db="EMBL/GenBank/DDBJ databases">
        <title>Genomic Encyclopedia of Archaeal and Bacterial Type Strains, Phase II (KMG-II): from individual species to whole genera.</title>
        <authorList>
            <person name="Goeker M."/>
        </authorList>
    </citation>
    <scope>NUCLEOTIDE SEQUENCE [LARGE SCALE GENOMIC DNA]</scope>
    <source>
        <strain evidence="3 4">DSM 29526</strain>
    </source>
</reference>
<keyword evidence="1" id="KW-0812">Transmembrane</keyword>
<dbReference type="Proteomes" id="UP000237662">
    <property type="component" value="Unassembled WGS sequence"/>
</dbReference>
<evidence type="ECO:0000313" key="4">
    <source>
        <dbReference type="Proteomes" id="UP000237662"/>
    </source>
</evidence>
<proteinExistence type="predicted"/>
<keyword evidence="4" id="KW-1185">Reference proteome</keyword>
<feature type="transmembrane region" description="Helical" evidence="1">
    <location>
        <begin position="32"/>
        <end position="56"/>
    </location>
</feature>
<evidence type="ECO:0000256" key="1">
    <source>
        <dbReference type="SAM" id="Phobius"/>
    </source>
</evidence>
<dbReference type="RefSeq" id="WP_104421096.1">
    <property type="nucleotide sequence ID" value="NZ_PTJC01000006.1"/>
</dbReference>
<name>A0A2S6I695_9BACT</name>
<keyword evidence="1" id="KW-1133">Transmembrane helix</keyword>
<dbReference type="InterPro" id="IPR007168">
    <property type="entry name" value="Phageshock_PspC_N"/>
</dbReference>
<feature type="domain" description="Phage shock protein PspC N-terminal" evidence="2">
    <location>
        <begin position="3"/>
        <end position="55"/>
    </location>
</feature>
<keyword evidence="1" id="KW-0472">Membrane</keyword>
<dbReference type="OrthoDB" id="674853at2"/>
<protein>
    <submittedName>
        <fullName evidence="3">Phage shock protein C (PspC) family protein</fullName>
    </submittedName>
</protein>
<accession>A0A2S6I695</accession>
<evidence type="ECO:0000313" key="3">
    <source>
        <dbReference type="EMBL" id="PPK86677.1"/>
    </source>
</evidence>
<gene>
    <name evidence="3" type="ORF">CLV84_3613</name>
</gene>
<evidence type="ECO:0000259" key="2">
    <source>
        <dbReference type="Pfam" id="PF04024"/>
    </source>
</evidence>
<sequence length="71" mass="8552">MERLRRKLEHSAFGVCAWLGDKMGIQRSRVRIYFIYLSCLSLGSSLLFYFFIAFWLNIREYLREGRRQIGL</sequence>
<dbReference type="AlphaFoldDB" id="A0A2S6I695"/>
<comment type="caution">
    <text evidence="3">The sequence shown here is derived from an EMBL/GenBank/DDBJ whole genome shotgun (WGS) entry which is preliminary data.</text>
</comment>
<dbReference type="Pfam" id="PF04024">
    <property type="entry name" value="PspC"/>
    <property type="match status" value="1"/>
</dbReference>